<comment type="caution">
    <text evidence="1">The sequence shown here is derived from an EMBL/GenBank/DDBJ whole genome shotgun (WGS) entry which is preliminary data.</text>
</comment>
<organism evidence="1 2">
    <name type="scientific">Companilactobacillus farciminis</name>
    <dbReference type="NCBI Taxonomy" id="1612"/>
    <lineage>
        <taxon>Bacteria</taxon>
        <taxon>Bacillati</taxon>
        <taxon>Bacillota</taxon>
        <taxon>Bacilli</taxon>
        <taxon>Lactobacillales</taxon>
        <taxon>Lactobacillaceae</taxon>
        <taxon>Companilactobacillus</taxon>
    </lineage>
</organism>
<sequence>MNTETFRVVKILNTKQIIVNAGIKNGVTIGTKFKILDKFGSDPIIDPETKEELGRLDITKATLIVTAVYPKMSILESESTYHINGKASYFFNDYHKSIKDSLNVDLNEISGDISTKSDLPIQIGDKAKMIE</sequence>
<evidence type="ECO:0000313" key="1">
    <source>
        <dbReference type="EMBL" id="HJF86174.1"/>
    </source>
</evidence>
<dbReference type="EMBL" id="DYWC01000045">
    <property type="protein sequence ID" value="HJF86174.1"/>
    <property type="molecule type" value="Genomic_DNA"/>
</dbReference>
<reference evidence="1" key="1">
    <citation type="journal article" date="2021" name="PeerJ">
        <title>Extensive microbial diversity within the chicken gut microbiome revealed by metagenomics and culture.</title>
        <authorList>
            <person name="Gilroy R."/>
            <person name="Ravi A."/>
            <person name="Getino M."/>
            <person name="Pursley I."/>
            <person name="Horton D.L."/>
            <person name="Alikhan N.F."/>
            <person name="Baker D."/>
            <person name="Gharbi K."/>
            <person name="Hall N."/>
            <person name="Watson M."/>
            <person name="Adriaenssens E.M."/>
            <person name="Foster-Nyarko E."/>
            <person name="Jarju S."/>
            <person name="Secka A."/>
            <person name="Antonio M."/>
            <person name="Oren A."/>
            <person name="Chaudhuri R.R."/>
            <person name="La Ragione R."/>
            <person name="Hildebrand F."/>
            <person name="Pallen M.J."/>
        </authorList>
    </citation>
    <scope>NUCLEOTIDE SEQUENCE</scope>
    <source>
        <strain evidence="1">7886</strain>
    </source>
</reference>
<dbReference type="Proteomes" id="UP000747013">
    <property type="component" value="Unassembled WGS sequence"/>
</dbReference>
<dbReference type="InterPro" id="IPR038165">
    <property type="entry name" value="FlgT_C_sf"/>
</dbReference>
<dbReference type="Gene3D" id="2.40.10.410">
    <property type="entry name" value="FlgT, C-terminal domain"/>
    <property type="match status" value="1"/>
</dbReference>
<protein>
    <submittedName>
        <fullName evidence="1">Uncharacterized protein</fullName>
    </submittedName>
</protein>
<evidence type="ECO:0000313" key="2">
    <source>
        <dbReference type="Proteomes" id="UP000747013"/>
    </source>
</evidence>
<reference evidence="1" key="2">
    <citation type="submission" date="2021-09" db="EMBL/GenBank/DDBJ databases">
        <authorList>
            <person name="Gilroy R."/>
        </authorList>
    </citation>
    <scope>NUCLEOTIDE SEQUENCE</scope>
    <source>
        <strain evidence="1">7886</strain>
    </source>
</reference>
<name>A0A921L8P6_9LACO</name>
<proteinExistence type="predicted"/>
<accession>A0A921L8P6</accession>
<gene>
    <name evidence="1" type="ORF">K8V88_01935</name>
</gene>
<dbReference type="AlphaFoldDB" id="A0A921L8P6"/>